<evidence type="ECO:0000256" key="4">
    <source>
        <dbReference type="ARBA" id="ARBA00022777"/>
    </source>
</evidence>
<dbReference type="PROSITE" id="PS50002">
    <property type="entry name" value="SH3"/>
    <property type="match status" value="1"/>
</dbReference>
<gene>
    <name evidence="13" type="primary">SPK1</name>
    <name evidence="13" type="ORF">TR160134</name>
</gene>
<feature type="domain" description="Protein kinase" evidence="12">
    <location>
        <begin position="252"/>
        <end position="340"/>
    </location>
</feature>
<dbReference type="SUPFAM" id="SSF55550">
    <property type="entry name" value="SH2 domain"/>
    <property type="match status" value="1"/>
</dbReference>
<evidence type="ECO:0000259" key="10">
    <source>
        <dbReference type="PROSITE" id="PS50001"/>
    </source>
</evidence>
<evidence type="ECO:0000256" key="3">
    <source>
        <dbReference type="ARBA" id="ARBA00022741"/>
    </source>
</evidence>
<dbReference type="Pfam" id="PF00018">
    <property type="entry name" value="SH3_1"/>
    <property type="match status" value="1"/>
</dbReference>
<keyword evidence="4 9" id="KW-0418">Kinase</keyword>
<keyword evidence="2 9" id="KW-0808">Transferase</keyword>
<evidence type="ECO:0000259" key="11">
    <source>
        <dbReference type="PROSITE" id="PS50002"/>
    </source>
</evidence>
<evidence type="ECO:0000256" key="6">
    <source>
        <dbReference type="ARBA" id="ARBA00023137"/>
    </source>
</evidence>
<dbReference type="InterPro" id="IPR050198">
    <property type="entry name" value="Non-receptor_tyrosine_kinases"/>
</dbReference>
<evidence type="ECO:0000256" key="1">
    <source>
        <dbReference type="ARBA" id="ARBA00022443"/>
    </source>
</evidence>
<keyword evidence="7" id="KW-0727">SH2 domain</keyword>
<dbReference type="Gene3D" id="2.30.30.40">
    <property type="entry name" value="SH3 Domains"/>
    <property type="match status" value="1"/>
</dbReference>
<evidence type="ECO:0000256" key="9">
    <source>
        <dbReference type="RuleBase" id="RU362096"/>
    </source>
</evidence>
<dbReference type="InterPro" id="IPR000980">
    <property type="entry name" value="SH2"/>
</dbReference>
<dbReference type="PROSITE" id="PS50001">
    <property type="entry name" value="SH2"/>
    <property type="match status" value="1"/>
</dbReference>
<keyword evidence="3 9" id="KW-0547">Nucleotide-binding</keyword>
<dbReference type="GO" id="GO:0005524">
    <property type="term" value="F:ATP binding"/>
    <property type="evidence" value="ECO:0007669"/>
    <property type="project" value="UniProtKB-KW"/>
</dbReference>
<feature type="domain" description="SH2" evidence="10">
    <location>
        <begin position="141"/>
        <end position="232"/>
    </location>
</feature>
<feature type="non-terminal residue" evidence="13">
    <location>
        <position position="1"/>
    </location>
</feature>
<dbReference type="GO" id="GO:0004715">
    <property type="term" value="F:non-membrane spanning protein tyrosine kinase activity"/>
    <property type="evidence" value="ECO:0007669"/>
    <property type="project" value="UniProtKB-EC"/>
</dbReference>
<evidence type="ECO:0000256" key="5">
    <source>
        <dbReference type="ARBA" id="ARBA00022840"/>
    </source>
</evidence>
<dbReference type="CDD" id="cd00174">
    <property type="entry name" value="SH3"/>
    <property type="match status" value="1"/>
</dbReference>
<dbReference type="Pfam" id="PF07714">
    <property type="entry name" value="PK_Tyr_Ser-Thr"/>
    <property type="match status" value="1"/>
</dbReference>
<dbReference type="InterPro" id="IPR036860">
    <property type="entry name" value="SH2_dom_sf"/>
</dbReference>
<keyword evidence="5 9" id="KW-0067">ATP-binding</keyword>
<dbReference type="InterPro" id="IPR001245">
    <property type="entry name" value="Ser-Thr/Tyr_kinase_cat_dom"/>
</dbReference>
<dbReference type="Gene3D" id="1.10.510.10">
    <property type="entry name" value="Transferase(Phosphotransferase) domain 1"/>
    <property type="match status" value="1"/>
</dbReference>
<feature type="domain" description="SH3" evidence="11">
    <location>
        <begin position="69"/>
        <end position="130"/>
    </location>
</feature>
<dbReference type="EC" id="2.7.10.2" evidence="9"/>
<proteinExistence type="inferred from homology"/>
<reference evidence="13" key="1">
    <citation type="submission" date="2016-01" db="EMBL/GenBank/DDBJ databases">
        <title>Reference transcriptome for the parasite Schistocephalus solidus: insights into the molecular evolution of parasitism.</title>
        <authorList>
            <person name="Hebert F.O."/>
            <person name="Grambauer S."/>
            <person name="Barber I."/>
            <person name="Landry C.R."/>
            <person name="Aubin-Horth N."/>
        </authorList>
    </citation>
    <scope>NUCLEOTIDE SEQUENCE</scope>
</reference>
<keyword evidence="1 8" id="KW-0728">SH3 domain</keyword>
<feature type="non-terminal residue" evidence="13">
    <location>
        <position position="340"/>
    </location>
</feature>
<dbReference type="SMART" id="SM00326">
    <property type="entry name" value="SH3"/>
    <property type="match status" value="1"/>
</dbReference>
<sequence>TVYMGRGLFHHVFHRLHKSKKEREPAAEPHKRFHHWLSPNRAADTADEKIRRCVTTNKIEPWFGRAFSPHTEQATALYSFFAQTDQEVSLKKGDILIVEFHQSEEWLEATNMETKKKGFIPASHITMERNVTKVLNAWQDINRMEAEWKLLMSGLPHGTFILRPSSYANKSALSVLFTSDGPRKIKHYRVTKDSTTNEFKLSSSKSFFSLHQLLRYYTDKVNGHHRLLSHPLPKPPPPALQAREFSIDRSQVELGKRIHSGSFGRTYLATYRSCEVIAKRASSSKSRSHLLEVGKLLHQLSHPRLVRLLGVCGDNSDDQPILYITEYAPRGRLQDFLRTD</sequence>
<dbReference type="Pfam" id="PF00017">
    <property type="entry name" value="SH2"/>
    <property type="match status" value="1"/>
</dbReference>
<name>A0A0X3PSV9_SCHSO</name>
<comment type="catalytic activity">
    <reaction evidence="9">
        <text>L-tyrosyl-[protein] + ATP = O-phospho-L-tyrosyl-[protein] + ADP + H(+)</text>
        <dbReference type="Rhea" id="RHEA:10596"/>
        <dbReference type="Rhea" id="RHEA-COMP:10136"/>
        <dbReference type="Rhea" id="RHEA-COMP:20101"/>
        <dbReference type="ChEBI" id="CHEBI:15378"/>
        <dbReference type="ChEBI" id="CHEBI:30616"/>
        <dbReference type="ChEBI" id="CHEBI:46858"/>
        <dbReference type="ChEBI" id="CHEBI:61978"/>
        <dbReference type="ChEBI" id="CHEBI:456216"/>
        <dbReference type="EC" id="2.7.10.2"/>
    </reaction>
</comment>
<evidence type="ECO:0000313" key="13">
    <source>
        <dbReference type="EMBL" id="JAP54854.1"/>
    </source>
</evidence>
<dbReference type="PANTHER" id="PTHR24418">
    <property type="entry name" value="TYROSINE-PROTEIN KINASE"/>
    <property type="match status" value="1"/>
</dbReference>
<evidence type="ECO:0000259" key="12">
    <source>
        <dbReference type="PROSITE" id="PS50011"/>
    </source>
</evidence>
<dbReference type="EMBL" id="GEEE01008371">
    <property type="protein sequence ID" value="JAP54854.1"/>
    <property type="molecule type" value="Transcribed_RNA"/>
</dbReference>
<dbReference type="InterPro" id="IPR011009">
    <property type="entry name" value="Kinase-like_dom_sf"/>
</dbReference>
<dbReference type="SUPFAM" id="SSF56112">
    <property type="entry name" value="Protein kinase-like (PK-like)"/>
    <property type="match status" value="1"/>
</dbReference>
<dbReference type="SMART" id="SM00252">
    <property type="entry name" value="SH2"/>
    <property type="match status" value="1"/>
</dbReference>
<dbReference type="PROSITE" id="PS50011">
    <property type="entry name" value="PROTEIN_KINASE_DOM"/>
    <property type="match status" value="1"/>
</dbReference>
<dbReference type="InterPro" id="IPR001452">
    <property type="entry name" value="SH3_domain"/>
</dbReference>
<keyword evidence="6 9" id="KW-0829">Tyrosine-protein kinase</keyword>
<dbReference type="InterPro" id="IPR036028">
    <property type="entry name" value="SH3-like_dom_sf"/>
</dbReference>
<evidence type="ECO:0000256" key="8">
    <source>
        <dbReference type="PROSITE-ProRule" id="PRU00192"/>
    </source>
</evidence>
<protein>
    <recommendedName>
        <fullName evidence="9">Tyrosine-protein kinase</fullName>
        <ecNumber evidence="9">2.7.10.2</ecNumber>
    </recommendedName>
</protein>
<evidence type="ECO:0000256" key="2">
    <source>
        <dbReference type="ARBA" id="ARBA00022679"/>
    </source>
</evidence>
<dbReference type="SUPFAM" id="SSF50044">
    <property type="entry name" value="SH3-domain"/>
    <property type="match status" value="1"/>
</dbReference>
<accession>A0A0X3PSV9</accession>
<dbReference type="AlphaFoldDB" id="A0A0X3PSV9"/>
<dbReference type="InterPro" id="IPR000719">
    <property type="entry name" value="Prot_kinase_dom"/>
</dbReference>
<organism evidence="13">
    <name type="scientific">Schistocephalus solidus</name>
    <name type="common">Tapeworm</name>
    <dbReference type="NCBI Taxonomy" id="70667"/>
    <lineage>
        <taxon>Eukaryota</taxon>
        <taxon>Metazoa</taxon>
        <taxon>Spiralia</taxon>
        <taxon>Lophotrochozoa</taxon>
        <taxon>Platyhelminthes</taxon>
        <taxon>Cestoda</taxon>
        <taxon>Eucestoda</taxon>
        <taxon>Diphyllobothriidea</taxon>
        <taxon>Diphyllobothriidae</taxon>
        <taxon>Schistocephalus</taxon>
    </lineage>
</organism>
<dbReference type="Gene3D" id="3.30.505.10">
    <property type="entry name" value="SH2 domain"/>
    <property type="match status" value="1"/>
</dbReference>
<evidence type="ECO:0000256" key="7">
    <source>
        <dbReference type="PROSITE-ProRule" id="PRU00191"/>
    </source>
</evidence>
<comment type="similarity">
    <text evidence="9">Belongs to the protein kinase superfamily. Tyr protein kinase family.</text>
</comment>